<dbReference type="InterPro" id="IPR004670">
    <property type="entry name" value="NhaA"/>
</dbReference>
<sequence>MKTGQFIKPLQRLYKRRVDSSVLLFLAAVAAVIIANIPSVSGLYNQLLQYPIMVQIGEFNIFSHAGETMTLLDFTNDVLMVLFFLQVGLEIKQEGLVGELSTLRRAVFPVVGAIGGMIMPVLFFLLVCHEAPASKGMAIPMATDIAFALAVLSLLGKRVPSSLKAFLASLAVADDIGGILVIAIFYSTHLNLMMLLWAALCLGAIYLLGRLGVRSLLVYYIGAFVVWTFFLKSGVHTTIAGVLVAFLVPARPKLSTDHMADRMRTMLRLLPESEHKTRGKNVLLPHQQIAVVHSMAQDVRGAVSPVQRMEQQITPIVHFIVLPLFAFVNAGVAFGGVSMESLVGVPLAIVLGLLLGKPLGIFLFSIVFAKLSKGGLPQGMTTTNLLALSCLGGIGFTVALFVSSLSYAQPEVAHFLNDAKIGIFTGSILSGILGYFFLKAVLKHEHHG</sequence>
<evidence type="ECO:0000256" key="3">
    <source>
        <dbReference type="ARBA" id="ARBA00022692"/>
    </source>
</evidence>
<feature type="transmembrane region" description="Helical" evidence="6">
    <location>
        <begin position="385"/>
        <end position="407"/>
    </location>
</feature>
<dbReference type="GeneID" id="93365686"/>
<comment type="similarity">
    <text evidence="6">Belongs to the NhaA Na(+)/H(+) (TC 2.A.33) antiporter family.</text>
</comment>
<evidence type="ECO:0000256" key="2">
    <source>
        <dbReference type="ARBA" id="ARBA00022475"/>
    </source>
</evidence>
<keyword evidence="6" id="KW-0739">Sodium transport</keyword>
<evidence type="ECO:0000256" key="1">
    <source>
        <dbReference type="ARBA" id="ARBA00004429"/>
    </source>
</evidence>
<feature type="transmembrane region" description="Helical" evidence="6">
    <location>
        <begin position="237"/>
        <end position="254"/>
    </location>
</feature>
<keyword evidence="6" id="KW-0813">Transport</keyword>
<comment type="subcellular location">
    <subcellularLocation>
        <location evidence="1">Cell inner membrane</location>
        <topology evidence="1">Multi-pass membrane protein</topology>
    </subcellularLocation>
    <subcellularLocation>
        <location evidence="6">Cell membrane</location>
        <topology evidence="6">Multi-pass membrane protein</topology>
    </subcellularLocation>
</comment>
<dbReference type="NCBIfam" id="TIGR00773">
    <property type="entry name" value="NhaA"/>
    <property type="match status" value="1"/>
</dbReference>
<comment type="function">
    <text evidence="6">Na(+)/H(+) antiporter that extrudes sodium in exchange for external protons.</text>
</comment>
<dbReference type="GO" id="GO:0006885">
    <property type="term" value="P:regulation of pH"/>
    <property type="evidence" value="ECO:0007669"/>
    <property type="project" value="UniProtKB-UniRule"/>
</dbReference>
<dbReference type="EMBL" id="ACNN01000005">
    <property type="protein sequence ID" value="EEN83627.1"/>
    <property type="molecule type" value="Genomic_DNA"/>
</dbReference>
<keyword evidence="6" id="KW-0050">Antiport</keyword>
<feature type="transmembrane region" description="Helical" evidence="6">
    <location>
        <begin position="138"/>
        <end position="155"/>
    </location>
</feature>
<keyword evidence="6" id="KW-0915">Sodium</keyword>
<organism evidence="7 8">
    <name type="scientific">Porphyromonas endodontalis (strain ATCC 35406 / DSM 24491 / JCM 8526 / CCUG 16442 / BCRC 14492 / NCTC 13058 / HG 370)</name>
    <name type="common">Bacteroides endodontalis</name>
    <dbReference type="NCBI Taxonomy" id="553175"/>
    <lineage>
        <taxon>Bacteria</taxon>
        <taxon>Pseudomonadati</taxon>
        <taxon>Bacteroidota</taxon>
        <taxon>Bacteroidia</taxon>
        <taxon>Bacteroidales</taxon>
        <taxon>Porphyromonadaceae</taxon>
        <taxon>Porphyromonas</taxon>
    </lineage>
</organism>
<proteinExistence type="inferred from homology"/>
<feature type="transmembrane region" description="Helical" evidence="6">
    <location>
        <begin position="316"/>
        <end position="337"/>
    </location>
</feature>
<evidence type="ECO:0000256" key="6">
    <source>
        <dbReference type="HAMAP-Rule" id="MF_01844"/>
    </source>
</evidence>
<dbReference type="HAMAP" id="MF_01844">
    <property type="entry name" value="NhaA"/>
    <property type="match status" value="1"/>
</dbReference>
<dbReference type="InterPro" id="IPR023171">
    <property type="entry name" value="Na/H_antiporter_dom_sf"/>
</dbReference>
<feature type="transmembrane region" description="Helical" evidence="6">
    <location>
        <begin position="192"/>
        <end position="209"/>
    </location>
</feature>
<evidence type="ECO:0000313" key="7">
    <source>
        <dbReference type="EMBL" id="EEN83627.1"/>
    </source>
</evidence>
<keyword evidence="3 6" id="KW-0812">Transmembrane</keyword>
<protein>
    <recommendedName>
        <fullName evidence="6">Na(+)/H(+) antiporter NhaA</fullName>
    </recommendedName>
    <alternativeName>
        <fullName evidence="6">Sodium/proton antiporter NhaA</fullName>
    </alternativeName>
</protein>
<reference evidence="7 8" key="1">
    <citation type="submission" date="2009-04" db="EMBL/GenBank/DDBJ databases">
        <authorList>
            <person name="Sebastian Y."/>
            <person name="Madupu R."/>
            <person name="Durkin A.S."/>
            <person name="Torralba M."/>
            <person name="Methe B."/>
            <person name="Sutton G.G."/>
            <person name="Strausberg R.L."/>
            <person name="Nelson K.E."/>
        </authorList>
    </citation>
    <scope>NUCLEOTIDE SEQUENCE [LARGE SCALE GENOMIC DNA]</scope>
    <source>
        <strain evidence="8">ATCC 35406 / BCRC 14492 / JCM 8526 / NCTC 13058 / HG 370</strain>
    </source>
</reference>
<feature type="transmembrane region" description="Helical" evidence="6">
    <location>
        <begin position="419"/>
        <end position="438"/>
    </location>
</feature>
<keyword evidence="4 6" id="KW-1133">Transmembrane helix</keyword>
<evidence type="ECO:0000313" key="8">
    <source>
        <dbReference type="Proteomes" id="UP000004295"/>
    </source>
</evidence>
<feature type="transmembrane region" description="Helical" evidence="6">
    <location>
        <begin position="343"/>
        <end position="364"/>
    </location>
</feature>
<dbReference type="eggNOG" id="COG3004">
    <property type="taxonomic scope" value="Bacteria"/>
</dbReference>
<dbReference type="Pfam" id="PF06965">
    <property type="entry name" value="Na_H_antiport_1"/>
    <property type="match status" value="1"/>
</dbReference>
<feature type="transmembrane region" description="Helical" evidence="6">
    <location>
        <begin position="106"/>
        <end position="126"/>
    </location>
</feature>
<feature type="transmembrane region" description="Helical" evidence="6">
    <location>
        <begin position="167"/>
        <end position="186"/>
    </location>
</feature>
<keyword evidence="2 6" id="KW-1003">Cell membrane</keyword>
<accession>C3J8E4</accession>
<evidence type="ECO:0000256" key="5">
    <source>
        <dbReference type="ARBA" id="ARBA00023136"/>
    </source>
</evidence>
<name>C3J8E4_POREA</name>
<dbReference type="STRING" id="553175.POREN0001_1389"/>
<dbReference type="GO" id="GO:0015385">
    <property type="term" value="F:sodium:proton antiporter activity"/>
    <property type="evidence" value="ECO:0007669"/>
    <property type="project" value="UniProtKB-UniRule"/>
</dbReference>
<dbReference type="AlphaFoldDB" id="C3J8E4"/>
<feature type="transmembrane region" description="Helical" evidence="6">
    <location>
        <begin position="21"/>
        <end position="41"/>
    </location>
</feature>
<dbReference type="RefSeq" id="WP_004332094.1">
    <property type="nucleotide sequence ID" value="NZ_ACNN01000005.1"/>
</dbReference>
<dbReference type="GO" id="GO:0005886">
    <property type="term" value="C:plasma membrane"/>
    <property type="evidence" value="ECO:0007669"/>
    <property type="project" value="UniProtKB-SubCell"/>
</dbReference>
<keyword evidence="5 6" id="KW-0472">Membrane</keyword>
<dbReference type="Proteomes" id="UP000004295">
    <property type="component" value="Unassembled WGS sequence"/>
</dbReference>
<keyword evidence="8" id="KW-1185">Reference proteome</keyword>
<gene>
    <name evidence="6 7" type="primary">nhaA</name>
    <name evidence="7" type="ORF">POREN0001_1389</name>
</gene>
<dbReference type="PANTHER" id="PTHR30341">
    <property type="entry name" value="SODIUM ION/PROTON ANTIPORTER NHAA-RELATED"/>
    <property type="match status" value="1"/>
</dbReference>
<comment type="caution">
    <text evidence="7">The sequence shown here is derived from an EMBL/GenBank/DDBJ whole genome shotgun (WGS) entry which is preliminary data.</text>
</comment>
<keyword evidence="6" id="KW-0406">Ion transport</keyword>
<dbReference type="Gene3D" id="1.20.1530.10">
    <property type="entry name" value="Na+/H+ antiporter like domain"/>
    <property type="match status" value="1"/>
</dbReference>
<dbReference type="PANTHER" id="PTHR30341:SF0">
    <property type="entry name" value="NA(+)_H(+) ANTIPORTER NHAA"/>
    <property type="match status" value="1"/>
</dbReference>
<comment type="catalytic activity">
    <reaction evidence="6">
        <text>Na(+)(in) + 2 H(+)(out) = Na(+)(out) + 2 H(+)(in)</text>
        <dbReference type="Rhea" id="RHEA:29251"/>
        <dbReference type="ChEBI" id="CHEBI:15378"/>
        <dbReference type="ChEBI" id="CHEBI:29101"/>
    </reaction>
</comment>
<evidence type="ECO:0000256" key="4">
    <source>
        <dbReference type="ARBA" id="ARBA00022989"/>
    </source>
</evidence>